<evidence type="ECO:0000256" key="4">
    <source>
        <dbReference type="ARBA" id="ARBA00023306"/>
    </source>
</evidence>
<dbReference type="Gene3D" id="1.10.10.10">
    <property type="entry name" value="Winged helix-like DNA-binding domain superfamily/Winged helix DNA-binding domain"/>
    <property type="match status" value="2"/>
</dbReference>
<dbReference type="InterPro" id="IPR036388">
    <property type="entry name" value="WH-like_DNA-bd_sf"/>
</dbReference>
<dbReference type="InterPro" id="IPR036390">
    <property type="entry name" value="WH_DNA-bd_sf"/>
</dbReference>
<dbReference type="Proteomes" id="UP000524246">
    <property type="component" value="Unassembled WGS sequence"/>
</dbReference>
<sequence length="231" mass="25826">MRDDSEIVNEEVITTDQNKQEELIEEVPAFESEEAKIAALEALIFANGEPISVERFCEILQCQAEDIEEALDALVQKYRSPEFGIELVLVGSKYQFRTKASLASYVRLLKDQKPRRLSPAALETLSIIAYRQPVTRHEIEKIRGVDPTPTLKTLLDKELVTLVGHKETVGQPGLYGTTDRFLHLFGLGSLAELPVLRELKQIESDPGESAISEELQEEDAAVEECDETASL</sequence>
<feature type="compositionally biased region" description="Acidic residues" evidence="5">
    <location>
        <begin position="214"/>
        <end position="231"/>
    </location>
</feature>
<reference evidence="6 7" key="1">
    <citation type="journal article" date="2020" name="Biotechnol. Biofuels">
        <title>New insights from the biogas microbiome by comprehensive genome-resolved metagenomics of nearly 1600 species originating from multiple anaerobic digesters.</title>
        <authorList>
            <person name="Campanaro S."/>
            <person name="Treu L."/>
            <person name="Rodriguez-R L.M."/>
            <person name="Kovalovszki A."/>
            <person name="Ziels R.M."/>
            <person name="Maus I."/>
            <person name="Zhu X."/>
            <person name="Kougias P.G."/>
            <person name="Basile A."/>
            <person name="Luo G."/>
            <person name="Schluter A."/>
            <person name="Konstantinidis K.T."/>
            <person name="Angelidaki I."/>
        </authorList>
    </citation>
    <scope>NUCLEOTIDE SEQUENCE [LARGE SCALE GENOMIC DNA]</scope>
    <source>
        <strain evidence="6">AS27yjCOA_65</strain>
    </source>
</reference>
<organism evidence="6 7">
    <name type="scientific">SAR324 cluster bacterium</name>
    <dbReference type="NCBI Taxonomy" id="2024889"/>
    <lineage>
        <taxon>Bacteria</taxon>
        <taxon>Deltaproteobacteria</taxon>
        <taxon>SAR324 cluster</taxon>
    </lineage>
</organism>
<evidence type="ECO:0000256" key="2">
    <source>
        <dbReference type="ARBA" id="ARBA00022618"/>
    </source>
</evidence>
<accession>A0A7X9FPC5</accession>
<evidence type="ECO:0000313" key="7">
    <source>
        <dbReference type="Proteomes" id="UP000524246"/>
    </source>
</evidence>
<protein>
    <submittedName>
        <fullName evidence="6">SMC-Scp complex subunit ScpB</fullName>
    </submittedName>
</protein>
<proteinExistence type="predicted"/>
<dbReference type="GO" id="GO:0051304">
    <property type="term" value="P:chromosome separation"/>
    <property type="evidence" value="ECO:0007669"/>
    <property type="project" value="InterPro"/>
</dbReference>
<evidence type="ECO:0000313" key="6">
    <source>
        <dbReference type="EMBL" id="NMC61835.1"/>
    </source>
</evidence>
<dbReference type="SUPFAM" id="SSF46785">
    <property type="entry name" value="Winged helix' DNA-binding domain"/>
    <property type="match status" value="2"/>
</dbReference>
<gene>
    <name evidence="6" type="primary">scpB</name>
    <name evidence="6" type="ORF">GYA55_01565</name>
</gene>
<dbReference type="GO" id="GO:0051301">
    <property type="term" value="P:cell division"/>
    <property type="evidence" value="ECO:0007669"/>
    <property type="project" value="UniProtKB-KW"/>
</dbReference>
<evidence type="ECO:0000256" key="3">
    <source>
        <dbReference type="ARBA" id="ARBA00022829"/>
    </source>
</evidence>
<dbReference type="PANTHER" id="PTHR34298:SF2">
    <property type="entry name" value="SEGREGATION AND CONDENSATION PROTEIN B"/>
    <property type="match status" value="1"/>
</dbReference>
<dbReference type="AlphaFoldDB" id="A0A7X9FPC5"/>
<feature type="region of interest" description="Disordered" evidence="5">
    <location>
        <begin position="205"/>
        <end position="231"/>
    </location>
</feature>
<dbReference type="InterPro" id="IPR005234">
    <property type="entry name" value="ScpB_csome_segregation"/>
</dbReference>
<keyword evidence="1" id="KW-0963">Cytoplasm</keyword>
<keyword evidence="3" id="KW-0159">Chromosome partition</keyword>
<dbReference type="EMBL" id="JAAZON010000058">
    <property type="protein sequence ID" value="NMC61835.1"/>
    <property type="molecule type" value="Genomic_DNA"/>
</dbReference>
<name>A0A7X9FPC5_9DELT</name>
<dbReference type="Pfam" id="PF04079">
    <property type="entry name" value="SMC_ScpB"/>
    <property type="match status" value="1"/>
</dbReference>
<evidence type="ECO:0000256" key="1">
    <source>
        <dbReference type="ARBA" id="ARBA00022490"/>
    </source>
</evidence>
<dbReference type="NCBIfam" id="TIGR00281">
    <property type="entry name" value="SMC-Scp complex subunit ScpB"/>
    <property type="match status" value="1"/>
</dbReference>
<comment type="caution">
    <text evidence="6">The sequence shown here is derived from an EMBL/GenBank/DDBJ whole genome shotgun (WGS) entry which is preliminary data.</text>
</comment>
<keyword evidence="4" id="KW-0131">Cell cycle</keyword>
<keyword evidence="2" id="KW-0132">Cell division</keyword>
<dbReference type="PIRSF" id="PIRSF019345">
    <property type="entry name" value="ScpB"/>
    <property type="match status" value="1"/>
</dbReference>
<dbReference type="PANTHER" id="PTHR34298">
    <property type="entry name" value="SEGREGATION AND CONDENSATION PROTEIN B"/>
    <property type="match status" value="1"/>
</dbReference>
<evidence type="ECO:0000256" key="5">
    <source>
        <dbReference type="SAM" id="MobiDB-lite"/>
    </source>
</evidence>